<keyword evidence="2" id="KW-0472">Membrane</keyword>
<proteinExistence type="inferred from homology"/>
<evidence type="ECO:0000313" key="4">
    <source>
        <dbReference type="Proteomes" id="UP000249056"/>
    </source>
</evidence>
<name>A0A395J5T2_9HELO</name>
<sequence length="308" mass="35639">MLWIPSIHDSRTLPQLHTKLIPLLENQNEMIRNRAKGYGQIVMAKPVAQPSRWNTPEFYFYYFIFLTVVPYMFWIAYDVSRPSDPNYHKYQHLLSDGWVPGRKIDISDAQYYNFRTNVPYLAILVIFHPILRRIYESIRAIPAGAGSPKPNANKTYISVAEGNARLQQRAGLPRKFIPAATWIFNIGILFANELSDGYRFTSIAQYISPKGEAGLQNGALLHSWAEWMDSYSGIVPRWEILFNLTVLRLISFNLDYYWSLEKAAGSALEKKQLDPANLSERDRVSIPAPDKDYNYRNYFAYAVYALYI</sequence>
<gene>
    <name evidence="3" type="ORF">DID88_008590</name>
</gene>
<dbReference type="GO" id="GO:0016020">
    <property type="term" value="C:membrane"/>
    <property type="evidence" value="ECO:0007669"/>
    <property type="project" value="GOC"/>
</dbReference>
<evidence type="ECO:0000313" key="3">
    <source>
        <dbReference type="EMBL" id="RAL67865.1"/>
    </source>
</evidence>
<dbReference type="PANTHER" id="PTHR13285">
    <property type="entry name" value="ACYLTRANSFERASE"/>
    <property type="match status" value="1"/>
</dbReference>
<dbReference type="PANTHER" id="PTHR13285:SF18">
    <property type="entry name" value="PROTEIN-CYSTEINE N-PALMITOYLTRANSFERASE RASP"/>
    <property type="match status" value="1"/>
</dbReference>
<dbReference type="GO" id="GO:0005783">
    <property type="term" value="C:endoplasmic reticulum"/>
    <property type="evidence" value="ECO:0007669"/>
    <property type="project" value="TreeGrafter"/>
</dbReference>
<keyword evidence="2" id="KW-0812">Transmembrane</keyword>
<dbReference type="GO" id="GO:0006506">
    <property type="term" value="P:GPI anchor biosynthetic process"/>
    <property type="evidence" value="ECO:0007669"/>
    <property type="project" value="TreeGrafter"/>
</dbReference>
<dbReference type="InterPro" id="IPR051085">
    <property type="entry name" value="MB_O-acyltransferase"/>
</dbReference>
<evidence type="ECO:0000256" key="2">
    <source>
        <dbReference type="SAM" id="Phobius"/>
    </source>
</evidence>
<keyword evidence="2" id="KW-1133">Transmembrane helix</keyword>
<feature type="transmembrane region" description="Helical" evidence="2">
    <location>
        <begin position="59"/>
        <end position="77"/>
    </location>
</feature>
<dbReference type="EMBL" id="QKRW01000002">
    <property type="protein sequence ID" value="RAL67865.1"/>
    <property type="molecule type" value="Genomic_DNA"/>
</dbReference>
<comment type="similarity">
    <text evidence="1">Belongs to the membrane-bound acyltransferase family.</text>
</comment>
<dbReference type="Proteomes" id="UP000249056">
    <property type="component" value="Unassembled WGS sequence"/>
</dbReference>
<accession>A0A395J5T2</accession>
<protein>
    <submittedName>
        <fullName evidence="3">Uncharacterized protein</fullName>
    </submittedName>
</protein>
<dbReference type="OrthoDB" id="420606at2759"/>
<evidence type="ECO:0000256" key="1">
    <source>
        <dbReference type="ARBA" id="ARBA00010323"/>
    </source>
</evidence>
<organism evidence="3 4">
    <name type="scientific">Monilinia fructigena</name>
    <dbReference type="NCBI Taxonomy" id="38457"/>
    <lineage>
        <taxon>Eukaryota</taxon>
        <taxon>Fungi</taxon>
        <taxon>Dikarya</taxon>
        <taxon>Ascomycota</taxon>
        <taxon>Pezizomycotina</taxon>
        <taxon>Leotiomycetes</taxon>
        <taxon>Helotiales</taxon>
        <taxon>Sclerotiniaceae</taxon>
        <taxon>Monilinia</taxon>
    </lineage>
</organism>
<keyword evidence="4" id="KW-1185">Reference proteome</keyword>
<reference evidence="3 4" key="1">
    <citation type="submission" date="2018-06" db="EMBL/GenBank/DDBJ databases">
        <title>Genome Sequence of the Brown Rot Fungal Pathogen Monilinia fructigena.</title>
        <authorList>
            <person name="Landi L."/>
            <person name="De Miccolis Angelini R.M."/>
            <person name="Pollastro S."/>
            <person name="Abate D."/>
            <person name="Faretra F."/>
            <person name="Romanazzi G."/>
        </authorList>
    </citation>
    <scope>NUCLEOTIDE SEQUENCE [LARGE SCALE GENOMIC DNA]</scope>
    <source>
        <strain evidence="3 4">Mfrg269</strain>
    </source>
</reference>
<comment type="caution">
    <text evidence="3">The sequence shown here is derived from an EMBL/GenBank/DDBJ whole genome shotgun (WGS) entry which is preliminary data.</text>
</comment>
<dbReference type="GO" id="GO:0008374">
    <property type="term" value="F:O-acyltransferase activity"/>
    <property type="evidence" value="ECO:0007669"/>
    <property type="project" value="TreeGrafter"/>
</dbReference>
<dbReference type="AlphaFoldDB" id="A0A395J5T2"/>